<evidence type="ECO:0000313" key="2">
    <source>
        <dbReference type="Proteomes" id="UP001236415"/>
    </source>
</evidence>
<evidence type="ECO:0000313" key="1">
    <source>
        <dbReference type="EMBL" id="WIV17283.1"/>
    </source>
</evidence>
<protein>
    <submittedName>
        <fullName evidence="1">DUF2071 domain-containing protein</fullName>
    </submittedName>
</protein>
<dbReference type="PANTHER" id="PTHR39186:SF1">
    <property type="entry name" value="DUF2071 DOMAIN-CONTAINING PROTEIN"/>
    <property type="match status" value="1"/>
</dbReference>
<dbReference type="InterPro" id="IPR018644">
    <property type="entry name" value="DUF2071"/>
</dbReference>
<dbReference type="Pfam" id="PF09844">
    <property type="entry name" value="DUF2071"/>
    <property type="match status" value="1"/>
</dbReference>
<organism evidence="1 2">
    <name type="scientific">Paenibacillus polygoni</name>
    <dbReference type="NCBI Taxonomy" id="3050112"/>
    <lineage>
        <taxon>Bacteria</taxon>
        <taxon>Bacillati</taxon>
        <taxon>Bacillota</taxon>
        <taxon>Bacilli</taxon>
        <taxon>Bacillales</taxon>
        <taxon>Paenibacillaceae</taxon>
        <taxon>Paenibacillus</taxon>
    </lineage>
</organism>
<dbReference type="Proteomes" id="UP001236415">
    <property type="component" value="Chromosome"/>
</dbReference>
<dbReference type="PANTHER" id="PTHR39186">
    <property type="entry name" value="DUF2071 FAMILY PROTEIN"/>
    <property type="match status" value="1"/>
</dbReference>
<reference evidence="1 2" key="1">
    <citation type="submission" date="2023-06" db="EMBL/GenBank/DDBJ databases">
        <title>Paenibacillus polygonum sp. nov., an endophytic bacterium, isolated from Polygonum lapathifolium L. in Nanji Wetland National Nature Reserve, South of Poyang Lake, Jiangxi Province, China.</title>
        <authorList>
            <person name="Yu Z."/>
        </authorList>
    </citation>
    <scope>NUCLEOTIDE SEQUENCE [LARGE SCALE GENOMIC DNA]</scope>
    <source>
        <strain evidence="1 2">C31</strain>
    </source>
</reference>
<keyword evidence="2" id="KW-1185">Reference proteome</keyword>
<sequence>MEASSKLAVAGARTAAHLPYHHAQMSIRYGNQESIHYESVRKHQLAGDVAFQGTYKPLNDEVAHANPGSLIHWLTERYCLYTVSSSGEILVGDIHHLPWPIQEAELQIDTNTMTNYHGIELAAPPSVVTYSKRLEVLFWALKKC</sequence>
<proteinExistence type="predicted"/>
<name>A0ABY8WXF5_9BACL</name>
<dbReference type="EMBL" id="CP127162">
    <property type="protein sequence ID" value="WIV17283.1"/>
    <property type="molecule type" value="Genomic_DNA"/>
</dbReference>
<gene>
    <name evidence="1" type="ORF">QPK24_12550</name>
</gene>
<accession>A0ABY8WXF5</accession>